<dbReference type="InterPro" id="IPR001138">
    <property type="entry name" value="Zn2Cys6_DnaBD"/>
</dbReference>
<feature type="compositionally biased region" description="Basic and acidic residues" evidence="3">
    <location>
        <begin position="1127"/>
        <end position="1154"/>
    </location>
</feature>
<dbReference type="CDD" id="cd00067">
    <property type="entry name" value="GAL4"/>
    <property type="match status" value="1"/>
</dbReference>
<dbReference type="SMART" id="SM00066">
    <property type="entry name" value="GAL4"/>
    <property type="match status" value="1"/>
</dbReference>
<dbReference type="PANTHER" id="PTHR31001">
    <property type="entry name" value="UNCHARACTERIZED TRANSCRIPTIONAL REGULATORY PROTEIN"/>
    <property type="match status" value="1"/>
</dbReference>
<feature type="compositionally biased region" description="Low complexity" evidence="3">
    <location>
        <begin position="1345"/>
        <end position="1373"/>
    </location>
</feature>
<dbReference type="EMBL" id="JBANRG010000014">
    <property type="protein sequence ID" value="KAK7460891.1"/>
    <property type="molecule type" value="Genomic_DNA"/>
</dbReference>
<dbReference type="Proteomes" id="UP001498398">
    <property type="component" value="Unassembled WGS sequence"/>
</dbReference>
<dbReference type="CDD" id="cd12148">
    <property type="entry name" value="fungal_TF_MHR"/>
    <property type="match status" value="1"/>
</dbReference>
<protein>
    <recommendedName>
        <fullName evidence="4">Zn(2)-C6 fungal-type domain-containing protein</fullName>
    </recommendedName>
</protein>
<dbReference type="InterPro" id="IPR050613">
    <property type="entry name" value="Sec_Metabolite_Reg"/>
</dbReference>
<gene>
    <name evidence="5" type="ORF">VKT23_008819</name>
</gene>
<evidence type="ECO:0000313" key="5">
    <source>
        <dbReference type="EMBL" id="KAK7460891.1"/>
    </source>
</evidence>
<evidence type="ECO:0000259" key="4">
    <source>
        <dbReference type="PROSITE" id="PS50048"/>
    </source>
</evidence>
<dbReference type="InterPro" id="IPR036864">
    <property type="entry name" value="Zn2-C6_fun-type_DNA-bd_sf"/>
</dbReference>
<reference evidence="5 6" key="1">
    <citation type="submission" date="2024-01" db="EMBL/GenBank/DDBJ databases">
        <title>A draft genome for the cacao thread blight pathogen Marasmiellus scandens.</title>
        <authorList>
            <person name="Baruah I.K."/>
            <person name="Leung J."/>
            <person name="Bukari Y."/>
            <person name="Amoako-Attah I."/>
            <person name="Meinhardt L.W."/>
            <person name="Bailey B.A."/>
            <person name="Cohen S.P."/>
        </authorList>
    </citation>
    <scope>NUCLEOTIDE SEQUENCE [LARGE SCALE GENOMIC DNA]</scope>
    <source>
        <strain evidence="5 6">GH-19</strain>
    </source>
</reference>
<feature type="region of interest" description="Disordered" evidence="3">
    <location>
        <begin position="745"/>
        <end position="767"/>
    </location>
</feature>
<feature type="compositionally biased region" description="Low complexity" evidence="3">
    <location>
        <begin position="147"/>
        <end position="158"/>
    </location>
</feature>
<dbReference type="PROSITE" id="PS50048">
    <property type="entry name" value="ZN2_CY6_FUNGAL_2"/>
    <property type="match status" value="1"/>
</dbReference>
<feature type="region of interest" description="Disordered" evidence="3">
    <location>
        <begin position="646"/>
        <end position="676"/>
    </location>
</feature>
<dbReference type="PROSITE" id="PS00463">
    <property type="entry name" value="ZN2_CY6_FUNGAL_1"/>
    <property type="match status" value="1"/>
</dbReference>
<dbReference type="Gene3D" id="4.10.240.10">
    <property type="entry name" value="Zn(2)-C6 fungal-type DNA-binding domain"/>
    <property type="match status" value="1"/>
</dbReference>
<feature type="region of interest" description="Disordered" evidence="3">
    <location>
        <begin position="122"/>
        <end position="158"/>
    </location>
</feature>
<evidence type="ECO:0000256" key="3">
    <source>
        <dbReference type="SAM" id="MobiDB-lite"/>
    </source>
</evidence>
<comment type="caution">
    <text evidence="5">The sequence shown here is derived from an EMBL/GenBank/DDBJ whole genome shotgun (WGS) entry which is preliminary data.</text>
</comment>
<feature type="compositionally biased region" description="Low complexity" evidence="3">
    <location>
        <begin position="1091"/>
        <end position="1110"/>
    </location>
</feature>
<accession>A0ABR1JGJ1</accession>
<proteinExistence type="predicted"/>
<feature type="compositionally biased region" description="Low complexity" evidence="3">
    <location>
        <begin position="1449"/>
        <end position="1463"/>
    </location>
</feature>
<feature type="compositionally biased region" description="Polar residues" evidence="3">
    <location>
        <begin position="137"/>
        <end position="146"/>
    </location>
</feature>
<feature type="region of interest" description="Disordered" evidence="3">
    <location>
        <begin position="1185"/>
        <end position="1373"/>
    </location>
</feature>
<feature type="compositionally biased region" description="Basic and acidic residues" evidence="3">
    <location>
        <begin position="527"/>
        <end position="555"/>
    </location>
</feature>
<feature type="compositionally biased region" description="Polar residues" evidence="3">
    <location>
        <begin position="1314"/>
        <end position="1323"/>
    </location>
</feature>
<sequence length="1678" mass="179490">MDESGPPPANNPNNAPQIRSRVTVVCAECKRLKLRCDRRNPCGSCLKRDTVSRCIYSPAAAEKVDLHSLNNRLIQVESMLAQLTSGQFTPSYPFSLPPPLPPATTMSTTTTSTAMTITATGMSTSTQTSGSAANSGPSNHTANSGAPSSTSSSCPTLMMTTTPGTHASLAIPIEQLAGTWLNDLGVDATDIESETKKMLVKMEPDVDVPQSPMSPTTTAPTYTLPAHTLLPPTTIYFPASLPPYAKDFPLHVPLITSTLVGYLPPLAQKPRRGSSLSTSSLNTHTLQSLLSLASHVLFHSYPGIVNWCNFFERAVELGTLGAFSSSYHKSTISSSGSASNPNKPQTLLPPSAMVAKELMKDAQREKKEKEKQRAYEILYGSTSTSTSSSPLSSAMGGRTSVPPTPTTPSSAIPIAPAPPELRANAGSVPSLPFFAAVCGAVAVGVASLSPPSPSSGSVQERESIRKEKGIYLDPTYWFALSQQALGVWEAGAGIGRRAGLDLNLSEVEMETEREREGNPYPISGSSKEQKKDDVKDKNLKQKQSQREKEKEKEKEIRQADLDHITALQFQAVFLARFGAGELSSSRSDSMEGEVETDGEAKGKELFLLVGKMTNLARDMGLDRDPDEGVFVRRGRGEVVHWAGVGSTTSLGSKEKEDEQGSSGGSKKSKRNSGSKFSETGFAGAGAGILKGGVEVSLWEAEMRRKAWWGVVWWDLYISDLHSCSPLIPVSPSSLLSSSSTSCSSTQSPTFTNATTTASHQDLSSKDHSFTTKLPVPDIDEQVFSPYSKRIPFAHGCGAEEGSGLDWDREGLRWFEWRARLSQLVRSIKRRMNAPVTMSMGYGGQTNGMQGMPYTIDQAASMEAEVKAFLDALPSYYKLDFMASSDSSSDSSLFSQQTKEQDPYLLMQRYEIALIAYRLILRVYLPFMRKHASGVPHQASLGTVNAAHGIVKVSEMIWTVWKGVSTDVSMMASSSGLAFGGTGTGGLGGAFGSLDHVTSLSSLTGASFDLYPFSRSLFDALVVCVHAVCKQPTTVWAPLALEDVDRGLAVLKETRVGGSGTGRGVGKALGYDVSLDKAVKIVDGLRKKVGKVSLPSSSASPSTSIATAAVAGTKRKHDEIEGSGSGSKDNKDKDKDSSSSSSSKDHEHKGREKFVKTSQSGSAPSSSTNGYVYPTIPTLEERQEALAHTSTQHHLHQHHHASSQSQFPPPPRQTTPFAALVNGGKQGQSQSQSPAQPRGETSAPTDSNPLTTTNPLVTSRSSSVHPTPTPTNAKDKDRKSKKPHPSVGIRIRTTSGSGSSSAAPGKKGLERAGSVVNNTNGYKPTSTTTSSSSIEGAIGPFPPSQPQTQTQQHQTRSRSGSVVQQQQAHMQQVQQMPISGGYIDVEMEYNTYTGSTEVQYDPQAQTQQVYTSSPVGYDQTQAQVAYEQQQAAQAQREGYVSYDPEVYASTASSGASQGQGQVSSPYGTNSSTASSPLSFGATSTTGTPTYSNSAPAATTTNGGVGPGSSPDSAYAAAAQEGYYTYQQHQQQQQQYAPHPPQDIDYGPVPELEMATANFDYDVKPSVEALNQQQRHLVQQQHQQHQRQHQQAQAQAQRQYAAAAAAAYGHPPHGHAPHNHVSHHAHGHGMVMDNQTSAVWTTQTMGPGPSGQAQQLAGVSHEMPTQFWEAQEVGDYKAYY</sequence>
<name>A0ABR1JGJ1_9AGAR</name>
<feature type="compositionally biased region" description="Low complexity" evidence="3">
    <location>
        <begin position="122"/>
        <end position="136"/>
    </location>
</feature>
<feature type="compositionally biased region" description="Basic residues" evidence="3">
    <location>
        <begin position="1190"/>
        <end position="1200"/>
    </location>
</feature>
<feature type="compositionally biased region" description="Polar residues" evidence="3">
    <location>
        <begin position="750"/>
        <end position="761"/>
    </location>
</feature>
<organism evidence="5 6">
    <name type="scientific">Marasmiellus scandens</name>
    <dbReference type="NCBI Taxonomy" id="2682957"/>
    <lineage>
        <taxon>Eukaryota</taxon>
        <taxon>Fungi</taxon>
        <taxon>Dikarya</taxon>
        <taxon>Basidiomycota</taxon>
        <taxon>Agaricomycotina</taxon>
        <taxon>Agaricomycetes</taxon>
        <taxon>Agaricomycetidae</taxon>
        <taxon>Agaricales</taxon>
        <taxon>Marasmiineae</taxon>
        <taxon>Omphalotaceae</taxon>
        <taxon>Marasmiellus</taxon>
    </lineage>
</organism>
<feature type="compositionally biased region" description="Low complexity" evidence="3">
    <location>
        <begin position="381"/>
        <end position="393"/>
    </location>
</feature>
<feature type="compositionally biased region" description="Low complexity" evidence="3">
    <location>
        <begin position="1157"/>
        <end position="1166"/>
    </location>
</feature>
<keyword evidence="6" id="KW-1185">Reference proteome</keyword>
<feature type="region of interest" description="Disordered" evidence="3">
    <location>
        <begin position="509"/>
        <end position="555"/>
    </location>
</feature>
<feature type="region of interest" description="Disordered" evidence="3">
    <location>
        <begin position="1091"/>
        <end position="1172"/>
    </location>
</feature>
<feature type="region of interest" description="Disordered" evidence="3">
    <location>
        <begin position="1575"/>
        <end position="1600"/>
    </location>
</feature>
<feature type="compositionally biased region" description="Low complexity" evidence="3">
    <location>
        <begin position="1287"/>
        <end position="1305"/>
    </location>
</feature>
<keyword evidence="2" id="KW-0539">Nucleus</keyword>
<feature type="compositionally biased region" description="Polar residues" evidence="3">
    <location>
        <begin position="1464"/>
        <end position="1500"/>
    </location>
</feature>
<evidence type="ECO:0000313" key="6">
    <source>
        <dbReference type="Proteomes" id="UP001498398"/>
    </source>
</evidence>
<feature type="compositionally biased region" description="Polar residues" evidence="3">
    <location>
        <begin position="1241"/>
        <end position="1271"/>
    </location>
</feature>
<feature type="domain" description="Zn(2)-C6 fungal-type" evidence="4">
    <location>
        <begin position="25"/>
        <end position="56"/>
    </location>
</feature>
<comment type="subcellular location">
    <subcellularLocation>
        <location evidence="1">Nucleus</location>
    </subcellularLocation>
</comment>
<dbReference type="SUPFAM" id="SSF57701">
    <property type="entry name" value="Zn2/Cys6 DNA-binding domain"/>
    <property type="match status" value="1"/>
</dbReference>
<evidence type="ECO:0000256" key="2">
    <source>
        <dbReference type="ARBA" id="ARBA00023242"/>
    </source>
</evidence>
<feature type="region of interest" description="Disordered" evidence="3">
    <location>
        <begin position="378"/>
        <end position="409"/>
    </location>
</feature>
<evidence type="ECO:0000256" key="1">
    <source>
        <dbReference type="ARBA" id="ARBA00004123"/>
    </source>
</evidence>
<feature type="region of interest" description="Disordered" evidence="3">
    <location>
        <begin position="1449"/>
        <end position="1512"/>
    </location>
</feature>
<dbReference type="Pfam" id="PF00172">
    <property type="entry name" value="Zn_clus"/>
    <property type="match status" value="1"/>
</dbReference>